<dbReference type="GO" id="GO:0005680">
    <property type="term" value="C:anaphase-promoting complex"/>
    <property type="evidence" value="ECO:0007669"/>
    <property type="project" value="InterPro"/>
</dbReference>
<dbReference type="HOGENOM" id="CLU_2723054_0_0_1"/>
<feature type="region of interest" description="Disordered" evidence="2">
    <location>
        <begin position="18"/>
        <end position="72"/>
    </location>
</feature>
<keyword evidence="5" id="KW-1185">Reference proteome</keyword>
<proteinExistence type="predicted"/>
<dbReference type="OrthoDB" id="4091035at2759"/>
<protein>
    <submittedName>
        <fullName evidence="3">Piso0_004370 protein</fullName>
    </submittedName>
</protein>
<feature type="compositionally biased region" description="Polar residues" evidence="2">
    <location>
        <begin position="42"/>
        <end position="54"/>
    </location>
</feature>
<dbReference type="EMBL" id="FO082048">
    <property type="protein sequence ID" value="CCE84814.1"/>
    <property type="molecule type" value="Genomic_DNA"/>
</dbReference>
<feature type="compositionally biased region" description="Polar residues" evidence="2">
    <location>
        <begin position="22"/>
        <end position="31"/>
    </location>
</feature>
<reference evidence="3" key="1">
    <citation type="submission" date="2011-10" db="EMBL/GenBank/DDBJ databases">
        <authorList>
            <person name="Genoscope - CEA"/>
        </authorList>
    </citation>
    <scope>NUCLEOTIDE SEQUENCE</scope>
</reference>
<organism evidence="3 5">
    <name type="scientific">Pichia sorbitophila (strain ATCC MYA-4447 / BCRC 22081 / CBS 7064 / NBRC 10061 / NRRL Y-12695)</name>
    <name type="common">Hybrid yeast</name>
    <dbReference type="NCBI Taxonomy" id="559304"/>
    <lineage>
        <taxon>Eukaryota</taxon>
        <taxon>Fungi</taxon>
        <taxon>Dikarya</taxon>
        <taxon>Ascomycota</taxon>
        <taxon>Saccharomycotina</taxon>
        <taxon>Pichiomycetes</taxon>
        <taxon>Debaryomycetaceae</taxon>
        <taxon>Millerozyma</taxon>
    </lineage>
</organism>
<evidence type="ECO:0000256" key="2">
    <source>
        <dbReference type="SAM" id="MobiDB-lite"/>
    </source>
</evidence>
<dbReference type="GO" id="GO:0031145">
    <property type="term" value="P:anaphase-promoting complex-dependent catabolic process"/>
    <property type="evidence" value="ECO:0007669"/>
    <property type="project" value="InterPro"/>
</dbReference>
<sequence length="72" mass="8237">MLRRPATMIKLTPEDILEYDDSLSSRGNSTTQEHHNDLALQEQVNADSTNSQSEHNIKEQTKDERLGLTRNN</sequence>
<dbReference type="Proteomes" id="UP000005222">
    <property type="component" value="Chromosome K"/>
</dbReference>
<dbReference type="Pfam" id="PF10471">
    <property type="entry name" value="ANAPC_CDC26"/>
    <property type="match status" value="1"/>
</dbReference>
<feature type="compositionally biased region" description="Basic and acidic residues" evidence="2">
    <location>
        <begin position="55"/>
        <end position="72"/>
    </location>
</feature>
<gene>
    <name evidence="3" type="primary">Piso0_004370</name>
    <name evidence="3" type="ORF">GNLVRS01_PISO0K15388g</name>
    <name evidence="4" type="ORF">GNLVRS01_PISO0L15389g</name>
</gene>
<dbReference type="AlphaFoldDB" id="G8Y8L9"/>
<dbReference type="InParanoid" id="G8Y8L9"/>
<dbReference type="InterPro" id="IPR018860">
    <property type="entry name" value="APC_suCDC26"/>
</dbReference>
<evidence type="ECO:0000313" key="5">
    <source>
        <dbReference type="Proteomes" id="UP000005222"/>
    </source>
</evidence>
<evidence type="ECO:0000313" key="4">
    <source>
        <dbReference type="EMBL" id="CCE84814.1"/>
    </source>
</evidence>
<reference evidence="5" key="2">
    <citation type="journal article" date="2012" name="G3 (Bethesda)">
        <title>Pichia sorbitophila, an interspecies yeast hybrid reveals early steps of genome resolution following polyploidization.</title>
        <authorList>
            <person name="Leh Louis V."/>
            <person name="Despons L."/>
            <person name="Friedrich A."/>
            <person name="Martin T."/>
            <person name="Durrens P."/>
            <person name="Casaregola S."/>
            <person name="Neuveglise C."/>
            <person name="Fairhead C."/>
            <person name="Marck C."/>
            <person name="Cruz J.A."/>
            <person name="Straub M.L."/>
            <person name="Kugler V."/>
            <person name="Sacerdot C."/>
            <person name="Uzunov Z."/>
            <person name="Thierry A."/>
            <person name="Weiss S."/>
            <person name="Bleykasten C."/>
            <person name="De Montigny J."/>
            <person name="Jacques N."/>
            <person name="Jung P."/>
            <person name="Lemaire M."/>
            <person name="Mallet S."/>
            <person name="Morel G."/>
            <person name="Richard G.F."/>
            <person name="Sarkar A."/>
            <person name="Savel G."/>
            <person name="Schacherer J."/>
            <person name="Seret M.L."/>
            <person name="Talla E."/>
            <person name="Samson G."/>
            <person name="Jubin C."/>
            <person name="Poulain J."/>
            <person name="Vacherie B."/>
            <person name="Barbe V."/>
            <person name="Pelletier E."/>
            <person name="Sherman D.J."/>
            <person name="Westhof E."/>
            <person name="Weissenbach J."/>
            <person name="Baret P.V."/>
            <person name="Wincker P."/>
            <person name="Gaillardin C."/>
            <person name="Dujon B."/>
            <person name="Souciet J.L."/>
        </authorList>
    </citation>
    <scope>NUCLEOTIDE SEQUENCE [LARGE SCALE GENOMIC DNA]</scope>
    <source>
        <strain evidence="5">ATCC MYA-4447 / BCRC 22081 / CBS 7064 / NBRC 10061 / NRRL Y-12695</strain>
    </source>
</reference>
<evidence type="ECO:0000256" key="1">
    <source>
        <dbReference type="ARBA" id="ARBA00022786"/>
    </source>
</evidence>
<dbReference type="EMBL" id="FO082049">
    <property type="protein sequence ID" value="CCE83783.1"/>
    <property type="molecule type" value="Genomic_DNA"/>
</dbReference>
<dbReference type="Proteomes" id="UP000005222">
    <property type="component" value="Chromosome L"/>
</dbReference>
<keyword evidence="1" id="KW-0833">Ubl conjugation pathway</keyword>
<accession>G8Y8L9</accession>
<name>G8Y8L9_PICSO</name>
<evidence type="ECO:0000313" key="3">
    <source>
        <dbReference type="EMBL" id="CCE83783.1"/>
    </source>
</evidence>